<accession>A0ABX0CI02</accession>
<keyword evidence="2" id="KW-1185">Reference proteome</keyword>
<dbReference type="Proteomes" id="UP000475155">
    <property type="component" value="Unassembled WGS sequence"/>
</dbReference>
<evidence type="ECO:0000313" key="2">
    <source>
        <dbReference type="Proteomes" id="UP000475155"/>
    </source>
</evidence>
<comment type="caution">
    <text evidence="1">The sequence shown here is derived from an EMBL/GenBank/DDBJ whole genome shotgun (WGS) entry which is preliminary data.</text>
</comment>
<dbReference type="RefSeq" id="WP_163199658.1">
    <property type="nucleotide sequence ID" value="NZ_WHZU01000022.1"/>
</dbReference>
<sequence length="216" mass="23226">MTLEVGTYRLDAETSDARLHAVVYELGGGSTPKIDSATTPEATLVKGSHLAYLRVDMAVGDSIDATITPMLTSRDGGGYEPVSLLANGGFESGLPAPWTGGIVVGASDASWIRPYEGEWMLRSSQPVSQQVTLPAGTKRLWLSHAANSYDRRRSTHLRVDFDTGDPWNADVAGVDDQWHVFEREIPVPEGATAATLTVSPSNGYVRYDAFTLTPLS</sequence>
<proteinExistence type="predicted"/>
<reference evidence="1 2" key="1">
    <citation type="submission" date="2019-10" db="EMBL/GenBank/DDBJ databases">
        <title>Bifidobacterium from non-human primates.</title>
        <authorList>
            <person name="Modesto M."/>
        </authorList>
    </citation>
    <scope>NUCLEOTIDE SEQUENCE [LARGE SCALE GENOMIC DNA]</scope>
    <source>
        <strain evidence="1 2">SMA1</strain>
    </source>
</reference>
<evidence type="ECO:0000313" key="1">
    <source>
        <dbReference type="EMBL" id="NEH12474.1"/>
    </source>
</evidence>
<gene>
    <name evidence="1" type="ORF">GFD18_10390</name>
</gene>
<name>A0ABX0CI02_9BIFI</name>
<protein>
    <submittedName>
        <fullName evidence="1">Uncharacterized protein</fullName>
    </submittedName>
</protein>
<organism evidence="1 2">
    <name type="scientific">Bifidobacterium saimiriisciurei</name>
    <dbReference type="NCBI Taxonomy" id="2661627"/>
    <lineage>
        <taxon>Bacteria</taxon>
        <taxon>Bacillati</taxon>
        <taxon>Actinomycetota</taxon>
        <taxon>Actinomycetes</taxon>
        <taxon>Bifidobacteriales</taxon>
        <taxon>Bifidobacteriaceae</taxon>
        <taxon>Bifidobacterium</taxon>
    </lineage>
</organism>
<dbReference type="Gene3D" id="2.60.120.260">
    <property type="entry name" value="Galactose-binding domain-like"/>
    <property type="match status" value="1"/>
</dbReference>
<dbReference type="EMBL" id="WHZU01000022">
    <property type="protein sequence ID" value="NEH12474.1"/>
    <property type="molecule type" value="Genomic_DNA"/>
</dbReference>